<comment type="similarity">
    <text evidence="1 9">Belongs to the endoribonuclease YbeY family.</text>
</comment>
<keyword evidence="5 9" id="KW-0479">Metal-binding</keyword>
<dbReference type="PANTHER" id="PTHR46986">
    <property type="entry name" value="ENDORIBONUCLEASE YBEY, CHLOROPLASTIC"/>
    <property type="match status" value="1"/>
</dbReference>
<dbReference type="Gene3D" id="3.40.390.30">
    <property type="entry name" value="Metalloproteases ('zincins'), catalytic domain"/>
    <property type="match status" value="1"/>
</dbReference>
<dbReference type="InterPro" id="IPR023091">
    <property type="entry name" value="MetalPrtase_cat_dom_sf_prd"/>
</dbReference>
<evidence type="ECO:0000256" key="6">
    <source>
        <dbReference type="ARBA" id="ARBA00022759"/>
    </source>
</evidence>
<dbReference type="GO" id="GO:0004222">
    <property type="term" value="F:metalloendopeptidase activity"/>
    <property type="evidence" value="ECO:0007669"/>
    <property type="project" value="InterPro"/>
</dbReference>
<evidence type="ECO:0000256" key="1">
    <source>
        <dbReference type="ARBA" id="ARBA00010875"/>
    </source>
</evidence>
<dbReference type="Proteomes" id="UP000309454">
    <property type="component" value="Unassembled WGS sequence"/>
</dbReference>
<accession>A0A4T9TFK8</accession>
<keyword evidence="9" id="KW-0963">Cytoplasm</keyword>
<dbReference type="PANTHER" id="PTHR46986:SF1">
    <property type="entry name" value="ENDORIBONUCLEASE YBEY, CHLOROPLASTIC"/>
    <property type="match status" value="1"/>
</dbReference>
<dbReference type="AlphaFoldDB" id="A0A4T9TFK8"/>
<keyword evidence="6 9" id="KW-0255">Endonuclease</keyword>
<evidence type="ECO:0000256" key="8">
    <source>
        <dbReference type="ARBA" id="ARBA00022833"/>
    </source>
</evidence>
<dbReference type="GO" id="GO:0008270">
    <property type="term" value="F:zinc ion binding"/>
    <property type="evidence" value="ECO:0007669"/>
    <property type="project" value="UniProtKB-UniRule"/>
</dbReference>
<evidence type="ECO:0000313" key="11">
    <source>
        <dbReference type="Proteomes" id="UP000309454"/>
    </source>
</evidence>
<keyword evidence="11" id="KW-1185">Reference proteome</keyword>
<evidence type="ECO:0000256" key="4">
    <source>
        <dbReference type="ARBA" id="ARBA00022722"/>
    </source>
</evidence>
<sequence>MDILISYDYREEDLKPLPLRELTQFVLASEGKPFNTEVSVSFVDNPSIAVLNERFRGITGPTDVLSFECDNVEDECSCQEREDPIYELGDVVIAADVAEAQTHEYGTSFEEEVSLLLVHGLLHLCGYDHIEDDDAVVMEGREKELLGAWAERRRAEAAE</sequence>
<comment type="subcellular location">
    <subcellularLocation>
        <location evidence="9">Cytoplasm</location>
    </subcellularLocation>
</comment>
<comment type="cofactor">
    <cofactor evidence="9">
        <name>Zn(2+)</name>
        <dbReference type="ChEBI" id="CHEBI:29105"/>
    </cofactor>
    <text evidence="9">Binds 1 zinc ion.</text>
</comment>
<evidence type="ECO:0000256" key="7">
    <source>
        <dbReference type="ARBA" id="ARBA00022801"/>
    </source>
</evidence>
<dbReference type="OrthoDB" id="9807740at2"/>
<dbReference type="NCBIfam" id="TIGR00043">
    <property type="entry name" value="rRNA maturation RNase YbeY"/>
    <property type="match status" value="1"/>
</dbReference>
<name>A0A4T9TFK8_9ACTN</name>
<proteinExistence type="inferred from homology"/>
<feature type="binding site" evidence="9">
    <location>
        <position position="123"/>
    </location>
    <ligand>
        <name>Zn(2+)</name>
        <dbReference type="ChEBI" id="CHEBI:29105"/>
        <note>catalytic</note>
    </ligand>
</feature>
<evidence type="ECO:0000256" key="5">
    <source>
        <dbReference type="ARBA" id="ARBA00022723"/>
    </source>
</evidence>
<keyword evidence="2 9" id="KW-0690">Ribosome biogenesis</keyword>
<dbReference type="InterPro" id="IPR002036">
    <property type="entry name" value="YbeY"/>
</dbReference>
<keyword evidence="7 9" id="KW-0378">Hydrolase</keyword>
<evidence type="ECO:0000313" key="10">
    <source>
        <dbReference type="EMBL" id="TJW12108.1"/>
    </source>
</evidence>
<comment type="function">
    <text evidence="9">Single strand-specific metallo-endoribonuclease involved in late-stage 70S ribosome quality control and in maturation of the 3' terminus of the 16S rRNA.</text>
</comment>
<keyword evidence="4 9" id="KW-0540">Nuclease</keyword>
<protein>
    <recommendedName>
        <fullName evidence="9">Endoribonuclease YbeY</fullName>
        <ecNumber evidence="9">3.1.-.-</ecNumber>
    </recommendedName>
</protein>
<organism evidence="10 11">
    <name type="scientific">Parvibacter caecicola</name>
    <dbReference type="NCBI Taxonomy" id="747645"/>
    <lineage>
        <taxon>Bacteria</taxon>
        <taxon>Bacillati</taxon>
        <taxon>Actinomycetota</taxon>
        <taxon>Coriobacteriia</taxon>
        <taxon>Coriobacteriales</taxon>
        <taxon>Coriobacteriaceae</taxon>
        <taxon>Parvibacter</taxon>
    </lineage>
</organism>
<dbReference type="GO" id="GO:0006364">
    <property type="term" value="P:rRNA processing"/>
    <property type="evidence" value="ECO:0007669"/>
    <property type="project" value="UniProtKB-UniRule"/>
</dbReference>
<evidence type="ECO:0000256" key="3">
    <source>
        <dbReference type="ARBA" id="ARBA00022552"/>
    </source>
</evidence>
<keyword evidence="3 9" id="KW-0698">rRNA processing</keyword>
<dbReference type="HAMAP" id="MF_00009">
    <property type="entry name" value="Endoribonucl_YbeY"/>
    <property type="match status" value="1"/>
</dbReference>
<evidence type="ECO:0000256" key="2">
    <source>
        <dbReference type="ARBA" id="ARBA00022517"/>
    </source>
</evidence>
<dbReference type="RefSeq" id="WP_136845092.1">
    <property type="nucleotide sequence ID" value="NZ_CAOKAH010000003.1"/>
</dbReference>
<evidence type="ECO:0000256" key="9">
    <source>
        <dbReference type="HAMAP-Rule" id="MF_00009"/>
    </source>
</evidence>
<dbReference type="Pfam" id="PF02130">
    <property type="entry name" value="YbeY"/>
    <property type="match status" value="1"/>
</dbReference>
<feature type="binding site" evidence="9">
    <location>
        <position position="119"/>
    </location>
    <ligand>
        <name>Zn(2+)</name>
        <dbReference type="ChEBI" id="CHEBI:29105"/>
        <note>catalytic</note>
    </ligand>
</feature>
<gene>
    <name evidence="9 10" type="primary">ybeY</name>
    <name evidence="10" type="ORF">E5982_00405</name>
</gene>
<reference evidence="10 11" key="1">
    <citation type="submission" date="2019-04" db="EMBL/GenBank/DDBJ databases">
        <title>Microbes associate with the intestines of laboratory mice.</title>
        <authorList>
            <person name="Navarre W."/>
            <person name="Wong E."/>
            <person name="Huang K.C."/>
            <person name="Tropini C."/>
            <person name="Ng K."/>
            <person name="Yu B."/>
        </authorList>
    </citation>
    <scope>NUCLEOTIDE SEQUENCE [LARGE SCALE GENOMIC DNA]</scope>
    <source>
        <strain evidence="10 11">NM48_B13</strain>
    </source>
</reference>
<dbReference type="EMBL" id="SSTM01000001">
    <property type="protein sequence ID" value="TJW12108.1"/>
    <property type="molecule type" value="Genomic_DNA"/>
</dbReference>
<keyword evidence="8 9" id="KW-0862">Zinc</keyword>
<dbReference type="SUPFAM" id="SSF55486">
    <property type="entry name" value="Metalloproteases ('zincins'), catalytic domain"/>
    <property type="match status" value="1"/>
</dbReference>
<feature type="binding site" evidence="9">
    <location>
        <position position="129"/>
    </location>
    <ligand>
        <name>Zn(2+)</name>
        <dbReference type="ChEBI" id="CHEBI:29105"/>
        <note>catalytic</note>
    </ligand>
</feature>
<dbReference type="GO" id="GO:0005737">
    <property type="term" value="C:cytoplasm"/>
    <property type="evidence" value="ECO:0007669"/>
    <property type="project" value="UniProtKB-SubCell"/>
</dbReference>
<dbReference type="EC" id="3.1.-.-" evidence="9"/>
<dbReference type="GO" id="GO:0004521">
    <property type="term" value="F:RNA endonuclease activity"/>
    <property type="evidence" value="ECO:0007669"/>
    <property type="project" value="UniProtKB-UniRule"/>
</dbReference>
<comment type="caution">
    <text evidence="10">The sequence shown here is derived from an EMBL/GenBank/DDBJ whole genome shotgun (WGS) entry which is preliminary data.</text>
</comment>